<dbReference type="AlphaFoldDB" id="A0A7J5BC39"/>
<dbReference type="InterPro" id="IPR017968">
    <property type="entry name" value="Acylphosphatase_CS"/>
</dbReference>
<evidence type="ECO:0000313" key="9">
    <source>
        <dbReference type="Proteomes" id="UP000433493"/>
    </source>
</evidence>
<gene>
    <name evidence="8" type="ORF">F8O05_05740</name>
</gene>
<evidence type="ECO:0000259" key="7">
    <source>
        <dbReference type="PROSITE" id="PS51160"/>
    </source>
</evidence>
<evidence type="ECO:0000256" key="5">
    <source>
        <dbReference type="PROSITE-ProRule" id="PRU00520"/>
    </source>
</evidence>
<dbReference type="PANTHER" id="PTHR47268">
    <property type="entry name" value="ACYLPHOSPHATASE"/>
    <property type="match status" value="1"/>
</dbReference>
<evidence type="ECO:0000256" key="6">
    <source>
        <dbReference type="RuleBase" id="RU004168"/>
    </source>
</evidence>
<dbReference type="PROSITE" id="PS00151">
    <property type="entry name" value="ACYLPHOSPHATASE_2"/>
    <property type="match status" value="1"/>
</dbReference>
<dbReference type="GO" id="GO:0003998">
    <property type="term" value="F:acylphosphatase activity"/>
    <property type="evidence" value="ECO:0007669"/>
    <property type="project" value="UniProtKB-EC"/>
</dbReference>
<dbReference type="OrthoDB" id="3182027at2"/>
<dbReference type="Gene3D" id="3.30.70.100">
    <property type="match status" value="1"/>
</dbReference>
<evidence type="ECO:0000256" key="1">
    <source>
        <dbReference type="ARBA" id="ARBA00005614"/>
    </source>
</evidence>
<evidence type="ECO:0000256" key="3">
    <source>
        <dbReference type="ARBA" id="ARBA00015991"/>
    </source>
</evidence>
<comment type="catalytic activity">
    <reaction evidence="4 5">
        <text>an acyl phosphate + H2O = a carboxylate + phosphate + H(+)</text>
        <dbReference type="Rhea" id="RHEA:14965"/>
        <dbReference type="ChEBI" id="CHEBI:15377"/>
        <dbReference type="ChEBI" id="CHEBI:15378"/>
        <dbReference type="ChEBI" id="CHEBI:29067"/>
        <dbReference type="ChEBI" id="CHEBI:43474"/>
        <dbReference type="ChEBI" id="CHEBI:59918"/>
        <dbReference type="EC" id="3.6.1.7"/>
    </reaction>
</comment>
<dbReference type="SUPFAM" id="SSF54975">
    <property type="entry name" value="Acylphosphatase/BLUF domain-like"/>
    <property type="match status" value="1"/>
</dbReference>
<feature type="domain" description="Acylphosphatase-like" evidence="7">
    <location>
        <begin position="3"/>
        <end position="97"/>
    </location>
</feature>
<dbReference type="InterPro" id="IPR036046">
    <property type="entry name" value="Acylphosphatase-like_dom_sf"/>
</dbReference>
<accession>A0A7J5BC39</accession>
<dbReference type="PANTHER" id="PTHR47268:SF4">
    <property type="entry name" value="ACYLPHOSPHATASE"/>
    <property type="match status" value="1"/>
</dbReference>
<protein>
    <recommendedName>
        <fullName evidence="3 5">acylphosphatase</fullName>
        <ecNumber evidence="2 5">3.6.1.7</ecNumber>
    </recommendedName>
</protein>
<evidence type="ECO:0000313" key="8">
    <source>
        <dbReference type="EMBL" id="KAB1643391.1"/>
    </source>
</evidence>
<dbReference type="RefSeq" id="WP_158051807.1">
    <property type="nucleotide sequence ID" value="NZ_WBKB01000003.1"/>
</dbReference>
<dbReference type="InterPro" id="IPR001792">
    <property type="entry name" value="Acylphosphatase-like_dom"/>
</dbReference>
<evidence type="ECO:0000256" key="4">
    <source>
        <dbReference type="ARBA" id="ARBA00047645"/>
    </source>
</evidence>
<dbReference type="PRINTS" id="PR00112">
    <property type="entry name" value="ACYLPHPHTASE"/>
</dbReference>
<feature type="active site" evidence="5">
    <location>
        <position position="18"/>
    </location>
</feature>
<dbReference type="InterPro" id="IPR020456">
    <property type="entry name" value="Acylphosphatase"/>
</dbReference>
<keyword evidence="9" id="KW-1185">Reference proteome</keyword>
<keyword evidence="5 8" id="KW-0378">Hydrolase</keyword>
<dbReference type="Proteomes" id="UP000433493">
    <property type="component" value="Unassembled WGS sequence"/>
</dbReference>
<comment type="similarity">
    <text evidence="1 6">Belongs to the acylphosphatase family.</text>
</comment>
<dbReference type="PROSITE" id="PS51160">
    <property type="entry name" value="ACYLPHOSPHATASE_3"/>
    <property type="match status" value="1"/>
</dbReference>
<dbReference type="Pfam" id="PF00708">
    <property type="entry name" value="Acylphosphatase"/>
    <property type="match status" value="1"/>
</dbReference>
<evidence type="ECO:0000256" key="2">
    <source>
        <dbReference type="ARBA" id="ARBA00012150"/>
    </source>
</evidence>
<feature type="active site" evidence="5">
    <location>
        <position position="36"/>
    </location>
</feature>
<reference evidence="8 9" key="1">
    <citation type="submission" date="2019-09" db="EMBL/GenBank/DDBJ databases">
        <title>Phylogeny of genus Pseudoclavibacter and closely related genus.</title>
        <authorList>
            <person name="Li Y."/>
        </authorList>
    </citation>
    <scope>NUCLEOTIDE SEQUENCE [LARGE SCALE GENOMIC DNA]</scope>
    <source>
        <strain evidence="8 9">KCTC 13959</strain>
    </source>
</reference>
<dbReference type="EC" id="3.6.1.7" evidence="2 5"/>
<organism evidence="8 9">
    <name type="scientific">Gulosibacter chungangensis</name>
    <dbReference type="NCBI Taxonomy" id="979746"/>
    <lineage>
        <taxon>Bacteria</taxon>
        <taxon>Bacillati</taxon>
        <taxon>Actinomycetota</taxon>
        <taxon>Actinomycetes</taxon>
        <taxon>Micrococcales</taxon>
        <taxon>Microbacteriaceae</taxon>
        <taxon>Gulosibacter</taxon>
    </lineage>
</organism>
<dbReference type="EMBL" id="WBKB01000003">
    <property type="protein sequence ID" value="KAB1643391.1"/>
    <property type="molecule type" value="Genomic_DNA"/>
</dbReference>
<comment type="caution">
    <text evidence="8">The sequence shown here is derived from an EMBL/GenBank/DDBJ whole genome shotgun (WGS) entry which is preliminary data.</text>
</comment>
<name>A0A7J5BC39_9MICO</name>
<sequence>MKSVHVVISGRVQGVGYRYSTRQAAEDRRVTGWVRNLADGRVEAEFHGSTEAVDALLAWCEQGPPAARVESVGVTPLTELERDTANQRDADGVFEIR</sequence>
<proteinExistence type="inferred from homology"/>